<dbReference type="KEGG" id="cama:F384_26245"/>
<dbReference type="Proteomes" id="UP000034085">
    <property type="component" value="Plasmid"/>
</dbReference>
<dbReference type="PATRIC" id="fig|1261127.3.peg.5442"/>
<organism evidence="1 2">
    <name type="scientific">Citrobacter amalonaticus Y19</name>
    <dbReference type="NCBI Taxonomy" id="1261127"/>
    <lineage>
        <taxon>Bacteria</taxon>
        <taxon>Pseudomonadati</taxon>
        <taxon>Pseudomonadota</taxon>
        <taxon>Gammaproteobacteria</taxon>
        <taxon>Enterobacterales</taxon>
        <taxon>Enterobacteriaceae</taxon>
        <taxon>Citrobacter</taxon>
    </lineage>
</organism>
<reference evidence="1 2" key="1">
    <citation type="submission" date="2015-03" db="EMBL/GenBank/DDBJ databases">
        <title>Complete genome sequence of Citrobacter amalonaticus Y19.</title>
        <authorList>
            <person name="Park S."/>
        </authorList>
    </citation>
    <scope>NUCLEOTIDE SEQUENCE [LARGE SCALE GENOMIC DNA]</scope>
    <source>
        <strain evidence="1 2">Y19</strain>
        <plasmid evidence="2">Plasmid</plasmid>
    </source>
</reference>
<protein>
    <submittedName>
        <fullName evidence="1">Uncharacterized protein</fullName>
    </submittedName>
</protein>
<evidence type="ECO:0000313" key="2">
    <source>
        <dbReference type="Proteomes" id="UP000034085"/>
    </source>
</evidence>
<geneLocation type="plasmid" evidence="1">
    <name>unnamed</name>
</geneLocation>
<proteinExistence type="predicted"/>
<name>A0A0F6RIJ2_CITAM</name>
<keyword evidence="1" id="KW-0614">Plasmid</keyword>
<accession>A0A0F6RIJ2</accession>
<dbReference type="AlphaFoldDB" id="A0A0F6RIJ2"/>
<dbReference type="HOGENOM" id="CLU_1308304_0_0_6"/>
<gene>
    <name evidence="1" type="ORF">F384_26245</name>
</gene>
<dbReference type="OrthoDB" id="6625189at2"/>
<dbReference type="RefSeq" id="WP_046498769.1">
    <property type="nucleotide sequence ID" value="NZ_CP011133.1"/>
</dbReference>
<evidence type="ECO:0000313" key="1">
    <source>
        <dbReference type="EMBL" id="AKE62075.1"/>
    </source>
</evidence>
<sequence length="213" mass="24313">MNKPLDKMFPVFTILFFFVVVLLGVAIAEKLLWEGHRYPDFLISDAYVAKDTQVQATSDTSLIQQCYAQHLTGCEKYRRSFSQLEVEGGDLKSLCKIQTNGTDLDVWQSDTQLLVRCSRGHVFRVIPLKPTDSSVEKLKPMVDLVNHWLIYNRFTKEIFQQDPVDIYFVGLDTGGKHLSVKYCFSGVSQITPQETFQKCAIESDVTKAERDES</sequence>
<dbReference type="EMBL" id="CP011133">
    <property type="protein sequence ID" value="AKE62075.1"/>
    <property type="molecule type" value="Genomic_DNA"/>
</dbReference>